<dbReference type="EMBL" id="BARW01005519">
    <property type="protein sequence ID" value="GAI80269.1"/>
    <property type="molecule type" value="Genomic_DNA"/>
</dbReference>
<feature type="non-terminal residue" evidence="2">
    <location>
        <position position="1"/>
    </location>
</feature>
<dbReference type="Pfam" id="PF00781">
    <property type="entry name" value="DAGK_cat"/>
    <property type="match status" value="1"/>
</dbReference>
<proteinExistence type="predicted"/>
<feature type="domain" description="DAGKc" evidence="1">
    <location>
        <begin position="17"/>
        <end position="82"/>
    </location>
</feature>
<dbReference type="InterPro" id="IPR016064">
    <property type="entry name" value="NAD/diacylglycerol_kinase_sf"/>
</dbReference>
<sequence>TTQYKYLKPYKLKYEMKYFLIMNPKSQGGKSKKRFHHIWKLLDHGGIKYRYETTQSLDHARQLSQFANKQNYDAIVATHGAGNYFTTNQKLTAAITAIRGTVFLSGVSGIRLFDYLSI</sequence>
<comment type="caution">
    <text evidence="2">The sequence shown here is derived from an EMBL/GenBank/DDBJ whole genome shotgun (WGS) entry which is preliminary data.</text>
</comment>
<dbReference type="Gene3D" id="3.40.50.10330">
    <property type="entry name" value="Probable inorganic polyphosphate/atp-NAD kinase, domain 1"/>
    <property type="match status" value="1"/>
</dbReference>
<dbReference type="SUPFAM" id="SSF111331">
    <property type="entry name" value="NAD kinase/diacylglycerol kinase-like"/>
    <property type="match status" value="1"/>
</dbReference>
<dbReference type="AlphaFoldDB" id="X1TJN9"/>
<dbReference type="InterPro" id="IPR017438">
    <property type="entry name" value="ATP-NAD_kinase_N"/>
</dbReference>
<protein>
    <recommendedName>
        <fullName evidence="1">DAGKc domain-containing protein</fullName>
    </recommendedName>
</protein>
<dbReference type="GO" id="GO:0016301">
    <property type="term" value="F:kinase activity"/>
    <property type="evidence" value="ECO:0007669"/>
    <property type="project" value="InterPro"/>
</dbReference>
<reference evidence="2" key="1">
    <citation type="journal article" date="2014" name="Front. Microbiol.">
        <title>High frequency of phylogenetically diverse reductive dehalogenase-homologous genes in deep subseafloor sedimentary metagenomes.</title>
        <authorList>
            <person name="Kawai M."/>
            <person name="Futagami T."/>
            <person name="Toyoda A."/>
            <person name="Takaki Y."/>
            <person name="Nishi S."/>
            <person name="Hori S."/>
            <person name="Arai W."/>
            <person name="Tsubouchi T."/>
            <person name="Morono Y."/>
            <person name="Uchiyama I."/>
            <person name="Ito T."/>
            <person name="Fujiyama A."/>
            <person name="Inagaki F."/>
            <person name="Takami H."/>
        </authorList>
    </citation>
    <scope>NUCLEOTIDE SEQUENCE</scope>
    <source>
        <strain evidence="2">Expedition CK06-06</strain>
    </source>
</reference>
<accession>X1TJN9</accession>
<name>X1TJN9_9ZZZZ</name>
<gene>
    <name evidence="2" type="ORF">S12H4_11959</name>
</gene>
<organism evidence="2">
    <name type="scientific">marine sediment metagenome</name>
    <dbReference type="NCBI Taxonomy" id="412755"/>
    <lineage>
        <taxon>unclassified sequences</taxon>
        <taxon>metagenomes</taxon>
        <taxon>ecological metagenomes</taxon>
    </lineage>
</organism>
<dbReference type="InterPro" id="IPR001206">
    <property type="entry name" value="Diacylglycerol_kinase_cat_dom"/>
</dbReference>
<evidence type="ECO:0000259" key="1">
    <source>
        <dbReference type="Pfam" id="PF00781"/>
    </source>
</evidence>
<evidence type="ECO:0000313" key="2">
    <source>
        <dbReference type="EMBL" id="GAI80269.1"/>
    </source>
</evidence>